<dbReference type="AlphaFoldDB" id="A0A329YE97"/>
<gene>
    <name evidence="2" type="ORF">DQ393_22595</name>
</gene>
<dbReference type="Proteomes" id="UP000251205">
    <property type="component" value="Unassembled WGS sequence"/>
</dbReference>
<accession>A0A329YE97</accession>
<evidence type="ECO:0000256" key="1">
    <source>
        <dbReference type="SAM" id="MobiDB-lite"/>
    </source>
</evidence>
<protein>
    <submittedName>
        <fullName evidence="2">Uncharacterized protein</fullName>
    </submittedName>
</protein>
<sequence length="66" mass="7369">MLQGRYVFLASNTSVRWSISDIGMDNRGRKGIFASTMKNRGLQEGSEAEPSDMLKRQNIFAGNSQD</sequence>
<organism evidence="2 3">
    <name type="scientific">Rhizobium tropici</name>
    <dbReference type="NCBI Taxonomy" id="398"/>
    <lineage>
        <taxon>Bacteria</taxon>
        <taxon>Pseudomonadati</taxon>
        <taxon>Pseudomonadota</taxon>
        <taxon>Alphaproteobacteria</taxon>
        <taxon>Hyphomicrobiales</taxon>
        <taxon>Rhizobiaceae</taxon>
        <taxon>Rhizobium/Agrobacterium group</taxon>
        <taxon>Rhizobium</taxon>
    </lineage>
</organism>
<feature type="region of interest" description="Disordered" evidence="1">
    <location>
        <begin position="40"/>
        <end position="66"/>
    </location>
</feature>
<evidence type="ECO:0000313" key="3">
    <source>
        <dbReference type="Proteomes" id="UP000251205"/>
    </source>
</evidence>
<comment type="caution">
    <text evidence="2">The sequence shown here is derived from an EMBL/GenBank/DDBJ whole genome shotgun (WGS) entry which is preliminary data.</text>
</comment>
<dbReference type="EMBL" id="QMKK01000048">
    <property type="protein sequence ID" value="RAX39245.1"/>
    <property type="molecule type" value="Genomic_DNA"/>
</dbReference>
<name>A0A329YE97_RHITR</name>
<evidence type="ECO:0000313" key="2">
    <source>
        <dbReference type="EMBL" id="RAX39245.1"/>
    </source>
</evidence>
<proteinExistence type="predicted"/>
<reference evidence="2 3" key="1">
    <citation type="submission" date="2018-06" db="EMBL/GenBank/DDBJ databases">
        <title>Whole Genome Sequence of an efficient microsymbiont, Rhizobium tropici.</title>
        <authorList>
            <person name="Srinivasan R."/>
            <person name="Singh H.V."/>
            <person name="Srivastava R."/>
            <person name="Kumari B."/>
            <person name="Radhakrishna A."/>
        </authorList>
    </citation>
    <scope>NUCLEOTIDE SEQUENCE [LARGE SCALE GENOMIC DNA]</scope>
    <source>
        <strain evidence="2 3">IGFRI Rhizo-19</strain>
    </source>
</reference>